<keyword evidence="2" id="KW-1185">Reference proteome</keyword>
<evidence type="ECO:0000313" key="2">
    <source>
        <dbReference type="Proteomes" id="UP000192360"/>
    </source>
</evidence>
<dbReference type="AlphaFoldDB" id="A0A1W1YG12"/>
<dbReference type="Proteomes" id="UP000192360">
    <property type="component" value="Unassembled WGS sequence"/>
</dbReference>
<dbReference type="EMBL" id="FWXO01000001">
    <property type="protein sequence ID" value="SMC35105.1"/>
    <property type="molecule type" value="Genomic_DNA"/>
</dbReference>
<reference evidence="1 2" key="1">
    <citation type="submission" date="2017-04" db="EMBL/GenBank/DDBJ databases">
        <authorList>
            <person name="Afonso C.L."/>
            <person name="Miller P.J."/>
            <person name="Scott M.A."/>
            <person name="Spackman E."/>
            <person name="Goraichik I."/>
            <person name="Dimitrov K.M."/>
            <person name="Suarez D.L."/>
            <person name="Swayne D.E."/>
        </authorList>
    </citation>
    <scope>NUCLEOTIDE SEQUENCE [LARGE SCALE GENOMIC DNA]</scope>
    <source>
        <strain evidence="1 2">DSM 21164</strain>
    </source>
</reference>
<evidence type="ECO:0000313" key="1">
    <source>
        <dbReference type="EMBL" id="SMC35105.1"/>
    </source>
</evidence>
<organism evidence="1 2">
    <name type="scientific">Cellulophaga tyrosinoxydans</name>
    <dbReference type="NCBI Taxonomy" id="504486"/>
    <lineage>
        <taxon>Bacteria</taxon>
        <taxon>Pseudomonadati</taxon>
        <taxon>Bacteroidota</taxon>
        <taxon>Flavobacteriia</taxon>
        <taxon>Flavobacteriales</taxon>
        <taxon>Flavobacteriaceae</taxon>
        <taxon>Cellulophaga</taxon>
    </lineage>
</organism>
<sequence length="48" mass="5647">MLYIVEVGVLGILTFLFAINLKAEIYEITLHKYFSHCKRLKKQTFSIL</sequence>
<name>A0A1W1YG12_9FLAO</name>
<protein>
    <submittedName>
        <fullName evidence="1">Uncharacterized protein</fullName>
    </submittedName>
</protein>
<accession>A0A1W1YG12</accession>
<gene>
    <name evidence="1" type="ORF">SAMN05660703_0423</name>
</gene>
<proteinExistence type="predicted"/>